<evidence type="ECO:0000313" key="2">
    <source>
        <dbReference type="Proteomes" id="UP000250266"/>
    </source>
</evidence>
<dbReference type="EMBL" id="KV745162">
    <property type="protein sequence ID" value="OCK77013.1"/>
    <property type="molecule type" value="Genomic_DNA"/>
</dbReference>
<name>A0A8E2JC51_9PEZI</name>
<keyword evidence="2" id="KW-1185">Reference proteome</keyword>
<evidence type="ECO:0000313" key="1">
    <source>
        <dbReference type="EMBL" id="OCK77013.1"/>
    </source>
</evidence>
<organism evidence="1 2">
    <name type="scientific">Lepidopterella palustris CBS 459.81</name>
    <dbReference type="NCBI Taxonomy" id="1314670"/>
    <lineage>
        <taxon>Eukaryota</taxon>
        <taxon>Fungi</taxon>
        <taxon>Dikarya</taxon>
        <taxon>Ascomycota</taxon>
        <taxon>Pezizomycotina</taxon>
        <taxon>Dothideomycetes</taxon>
        <taxon>Pleosporomycetidae</taxon>
        <taxon>Mytilinidiales</taxon>
        <taxon>Argynnaceae</taxon>
        <taxon>Lepidopterella</taxon>
    </lineage>
</organism>
<gene>
    <name evidence="1" type="ORF">K432DRAFT_130867</name>
</gene>
<reference evidence="1 2" key="1">
    <citation type="journal article" date="2016" name="Nat. Commun.">
        <title>Ectomycorrhizal ecology is imprinted in the genome of the dominant symbiotic fungus Cenococcum geophilum.</title>
        <authorList>
            <consortium name="DOE Joint Genome Institute"/>
            <person name="Peter M."/>
            <person name="Kohler A."/>
            <person name="Ohm R.A."/>
            <person name="Kuo A."/>
            <person name="Krutzmann J."/>
            <person name="Morin E."/>
            <person name="Arend M."/>
            <person name="Barry K.W."/>
            <person name="Binder M."/>
            <person name="Choi C."/>
            <person name="Clum A."/>
            <person name="Copeland A."/>
            <person name="Grisel N."/>
            <person name="Haridas S."/>
            <person name="Kipfer T."/>
            <person name="LaButti K."/>
            <person name="Lindquist E."/>
            <person name="Lipzen A."/>
            <person name="Maire R."/>
            <person name="Meier B."/>
            <person name="Mihaltcheva S."/>
            <person name="Molinier V."/>
            <person name="Murat C."/>
            <person name="Poggeler S."/>
            <person name="Quandt C.A."/>
            <person name="Sperisen C."/>
            <person name="Tritt A."/>
            <person name="Tisserant E."/>
            <person name="Crous P.W."/>
            <person name="Henrissat B."/>
            <person name="Nehls U."/>
            <person name="Egli S."/>
            <person name="Spatafora J.W."/>
            <person name="Grigoriev I.V."/>
            <person name="Martin F.M."/>
        </authorList>
    </citation>
    <scope>NUCLEOTIDE SEQUENCE [LARGE SCALE GENOMIC DNA]</scope>
    <source>
        <strain evidence="1 2">CBS 459.81</strain>
    </source>
</reference>
<protein>
    <submittedName>
        <fullName evidence="1">Uncharacterized protein</fullName>
    </submittedName>
</protein>
<dbReference type="AlphaFoldDB" id="A0A8E2JC51"/>
<accession>A0A8E2JC51</accession>
<proteinExistence type="predicted"/>
<sequence>MLSMRDITVRQFLRSDHRNSLAMFVPVHWHSVGYDIAQIKLVLRSRRSFPVEGRSEMDNQHQGSMLISPRRSYDPITNSRGSPGIQVLSLVHCCASPRVNGFTPTSYPATCASLASSTAMIRPRPTVAAERILLFPHLCAVVPTCACRLPTLPCSWPAIIDLHCITFSQPCSLYRCATMPVSKLWIVRLSPLGYFRSHSSPCLYI</sequence>
<dbReference type="Proteomes" id="UP000250266">
    <property type="component" value="Unassembled WGS sequence"/>
</dbReference>